<organism evidence="2 3">
    <name type="scientific">Sphingomonas qilianensis</name>
    <dbReference type="NCBI Taxonomy" id="1736690"/>
    <lineage>
        <taxon>Bacteria</taxon>
        <taxon>Pseudomonadati</taxon>
        <taxon>Pseudomonadota</taxon>
        <taxon>Alphaproteobacteria</taxon>
        <taxon>Sphingomonadales</taxon>
        <taxon>Sphingomonadaceae</taxon>
        <taxon>Sphingomonas</taxon>
    </lineage>
</organism>
<dbReference type="InterPro" id="IPR002818">
    <property type="entry name" value="DJ-1/PfpI"/>
</dbReference>
<evidence type="ECO:0000313" key="3">
    <source>
        <dbReference type="Proteomes" id="UP001404104"/>
    </source>
</evidence>
<protein>
    <submittedName>
        <fullName evidence="2">DJ-1/PfpI family protein</fullName>
        <ecNumber evidence="2">4.2.1.-</ecNumber>
    </submittedName>
</protein>
<dbReference type="CDD" id="cd03139">
    <property type="entry name" value="GATase1_PfpI_2"/>
    <property type="match status" value="1"/>
</dbReference>
<dbReference type="Proteomes" id="UP001404104">
    <property type="component" value="Unassembled WGS sequence"/>
</dbReference>
<dbReference type="GO" id="GO:0016829">
    <property type="term" value="F:lyase activity"/>
    <property type="evidence" value="ECO:0007669"/>
    <property type="project" value="UniProtKB-KW"/>
</dbReference>
<dbReference type="RefSeq" id="WP_345863738.1">
    <property type="nucleotide sequence ID" value="NZ_JBDIMF010000001.1"/>
</dbReference>
<reference evidence="2 3" key="1">
    <citation type="submission" date="2024-05" db="EMBL/GenBank/DDBJ databases">
        <authorList>
            <person name="Liu Q."/>
            <person name="Xin Y.-H."/>
        </authorList>
    </citation>
    <scope>NUCLEOTIDE SEQUENCE [LARGE SCALE GENOMIC DNA]</scope>
    <source>
        <strain evidence="2 3">CGMCC 1.15349</strain>
    </source>
</reference>
<dbReference type="InterPro" id="IPR052158">
    <property type="entry name" value="INH-QAR"/>
</dbReference>
<dbReference type="Gene3D" id="3.40.50.880">
    <property type="match status" value="1"/>
</dbReference>
<dbReference type="PANTHER" id="PTHR43130">
    <property type="entry name" value="ARAC-FAMILY TRANSCRIPTIONAL REGULATOR"/>
    <property type="match status" value="1"/>
</dbReference>
<proteinExistence type="predicted"/>
<dbReference type="PANTHER" id="PTHR43130:SF2">
    <property type="entry name" value="DJ-1_PFPI DOMAIN-CONTAINING PROTEIN"/>
    <property type="match status" value="1"/>
</dbReference>
<dbReference type="InterPro" id="IPR029062">
    <property type="entry name" value="Class_I_gatase-like"/>
</dbReference>
<feature type="domain" description="DJ-1/PfpI" evidence="1">
    <location>
        <begin position="8"/>
        <end position="168"/>
    </location>
</feature>
<dbReference type="SUPFAM" id="SSF52317">
    <property type="entry name" value="Class I glutamine amidotransferase-like"/>
    <property type="match status" value="1"/>
</dbReference>
<name>A0ABU9XR73_9SPHN</name>
<comment type="caution">
    <text evidence="2">The sequence shown here is derived from an EMBL/GenBank/DDBJ whole genome shotgun (WGS) entry which is preliminary data.</text>
</comment>
<accession>A0ABU9XR73</accession>
<evidence type="ECO:0000313" key="2">
    <source>
        <dbReference type="EMBL" id="MEN2786047.1"/>
    </source>
</evidence>
<gene>
    <name evidence="2" type="ORF">ABC969_06370</name>
</gene>
<evidence type="ECO:0000259" key="1">
    <source>
        <dbReference type="Pfam" id="PF01965"/>
    </source>
</evidence>
<keyword evidence="2" id="KW-0456">Lyase</keyword>
<dbReference type="EMBL" id="JBDIMF010000001">
    <property type="protein sequence ID" value="MEN2786047.1"/>
    <property type="molecule type" value="Genomic_DNA"/>
</dbReference>
<dbReference type="EC" id="4.2.1.-" evidence="2"/>
<dbReference type="Pfam" id="PF01965">
    <property type="entry name" value="DJ-1_PfpI"/>
    <property type="match status" value="1"/>
</dbReference>
<sequence>MSELSPIRVAFLLFPDVTQLDLTGPAQVLSRLGNATVDLVAKTLDPVMTDAGFALVPTATFGTAVQPDILCVPGGMGINDAIDDADTMAWVQRAAAGAGWITSVCTGSLLLGAAGLLEGYRATCHWAQHQHLAAFGAIPVKDRVVIDRNRATGGGVTAGIDFALSLMAAIRSEAQARFVQLSLEYDPSPPFDGGAPERADPAMLARYHDMAAQRAPDRDARTLAAAARLRRSALS</sequence>
<keyword evidence="3" id="KW-1185">Reference proteome</keyword>